<dbReference type="InterPro" id="IPR032812">
    <property type="entry name" value="SbsA_Ig"/>
</dbReference>
<evidence type="ECO:0000259" key="6">
    <source>
        <dbReference type="Pfam" id="PF01095"/>
    </source>
</evidence>
<feature type="chain" id="PRO_5047383986" evidence="5">
    <location>
        <begin position="20"/>
        <end position="1616"/>
    </location>
</feature>
<proteinExistence type="inferred from homology"/>
<feature type="signal peptide" evidence="5">
    <location>
        <begin position="1"/>
        <end position="19"/>
    </location>
</feature>
<sequence>MRKHFYLLLAFLFAQSAWAQEKLLYSTDFQNWTAFSAATEQTFPKTTDFSGETLNFKLFQVWINPTGRDETRFKYTPQTAPNVQVTDGWAQAQKVAGSYMELSPLKSITKVTFVHGATGSSRGYKLWKKNATDADWVVVSSAFASPSAGQEVTVNINDTNVALKFTNLAETQNAYMFSLKIYGNYVSANPQFPLTTSLNIEAAGTVTKTPNSDNYDQGTSVNLQATPNFGYKFIKWTDSTDAELSTTNPYAVTVNSKQKIKAVFAAVNTYTLDVTKLGSKWGEISLTPAPNNGKYEEGTEVTMKVVPNAVTNFSYWEDNSTVSQRVVTMNANKSFTATFDEVPFIVGWDFRSQTPTSSRPGDYSSETSNTGTINLYESVNGAAPVVKGWLASLGAFSPSYPHVRFWSAGAEFKTTRRHLKAQFATTNYKNVQVKSMISGNYQAYSIMTMQYSLDDITFKEFARADLTQTFGSSWKDLNAVLPVEAENQPKVYVRWIADTTSPIINEGTDNDGTAVTNVFVFGDKNVPPDNVAPVFVSAVPASGSATATTSGSIVVTFDEKLKAGSGDITLGSTVLTGSYGSKTVTFKYEKLNYDTEYTFTIPSGALTDLSGNVFAGLTYKFRTGKRTEPTKKVFDAVVAKDGSGDYTSVIDAIAAAPTGRTLPWLIYIKNGKYVGHHDIPSNKPFIHLIGQKRDSVILSDSRLSGGPNAVHVSLGATMVVNSKDVYFENLTLENSVGYENLTGPQALALYALTDRFATNNVWLRSYQDTYLTAYSNINDRQYLKNSKIEGAVDYIYGGGDVFFDRCTLTNNRADGGYIVAPSHATGTLWGYVFSNCTIDESPRISNGSNYFGRPWQNAPKTVFINTTLKSGIKPAGWWYKMGAIPAVFADYNTMDKDGNPVDLSQRISEYEYDVKDANGNVTSTVKGTAKSSLTDAEAANYSYENVILRSGDTWDPRMMAEAPENPSNVQISGASLTWNSVPYTRLYIVFRNQAVVGFTITNSYTDATALGGTSYTYAVQAVGEFGALSGLTQAVVAGAKQAQTIAFNALTGKNTADADFDAGATASSGLAVSLSSSNTAVATIVNGKIHIVGAGTTTITASQAGDASWLAATAVGRELVVTAAQQSQTITFNAFSPKTVTDTDFDASATASSGLAVSLSSSNTAVATILNGKIHIVGAGTTTITASQAGDATWLAATPVSRDLVVTATQQSQTITFNALSAKTVTDADFDAGATASSGLAVSLSSSNTAVATIVSGKIHIVGAGTTTITASQAGDASWAAATPVGRELVVSKVAQTITFNVLPAKSITSDDFAAGATASSGLTVSYSSSNTGVATIVNGTIQITGVGSADITASQAGNAQYNAAAPVVRTLVVSDRFKLPANNFQVKASDEVCSTGNDGKINITATQDLAYKASVVINGSNTVLAFTTALEIPSLNAGNYKVCITVDGQADYSQCFDLTVREPQPLSMYSVVKSDDKTVVLNMTGSERYFIRMNNKSYQTTTSSITLPLAEGLNQISVSTEKECQGTIEKSIFISDGHTIYPNPFDQHVFINMGNDSSASANVTLTDLSGARKYAAVQKVQNGVVQVSFSDLPQGMYIINVKTSLTESSSKILKQ</sequence>
<reference evidence="11" key="1">
    <citation type="journal article" date="2019" name="Int. J. Syst. Evol. Microbiol.">
        <title>The Global Catalogue of Microorganisms (GCM) 10K type strain sequencing project: providing services to taxonomists for standard genome sequencing and annotation.</title>
        <authorList>
            <consortium name="The Broad Institute Genomics Platform"/>
            <consortium name="The Broad Institute Genome Sequencing Center for Infectious Disease"/>
            <person name="Wu L."/>
            <person name="Ma J."/>
        </authorList>
    </citation>
    <scope>NUCLEOTIDE SEQUENCE [LARGE SCALE GENOMIC DNA]</scope>
    <source>
        <strain evidence="11">KCTC 42217</strain>
    </source>
</reference>
<keyword evidence="3" id="KW-0378">Hydrolase</keyword>
<accession>A0ABW4ZJY3</accession>
<dbReference type="Gene3D" id="2.60.40.1080">
    <property type="match status" value="4"/>
</dbReference>
<name>A0ABW4ZJY3_9SPHI</name>
<dbReference type="PANTHER" id="PTHR31321">
    <property type="entry name" value="ACYL-COA THIOESTER HYDROLASE YBHC-RELATED"/>
    <property type="match status" value="1"/>
</dbReference>
<evidence type="ECO:0000256" key="4">
    <source>
        <dbReference type="ARBA" id="ARBA00023085"/>
    </source>
</evidence>
<comment type="caution">
    <text evidence="10">The sequence shown here is derived from an EMBL/GenBank/DDBJ whole genome shotgun (WGS) entry which is preliminary data.</text>
</comment>
<evidence type="ECO:0000256" key="2">
    <source>
        <dbReference type="ARBA" id="ARBA00022729"/>
    </source>
</evidence>
<dbReference type="Gene3D" id="2.60.40.10">
    <property type="entry name" value="Immunoglobulins"/>
    <property type="match status" value="1"/>
</dbReference>
<dbReference type="NCBIfam" id="TIGR04183">
    <property type="entry name" value="Por_Secre_tail"/>
    <property type="match status" value="1"/>
</dbReference>
<feature type="domain" description="Pectinesterase catalytic" evidence="6">
    <location>
        <begin position="635"/>
        <end position="914"/>
    </location>
</feature>
<dbReference type="Pfam" id="PF13205">
    <property type="entry name" value="Big_5"/>
    <property type="match status" value="1"/>
</dbReference>
<evidence type="ECO:0000259" key="9">
    <source>
        <dbReference type="Pfam" id="PF18998"/>
    </source>
</evidence>
<dbReference type="SUPFAM" id="SSF51126">
    <property type="entry name" value="Pectin lyase-like"/>
    <property type="match status" value="1"/>
</dbReference>
<keyword evidence="2 5" id="KW-0732">Signal</keyword>
<organism evidence="10 11">
    <name type="scientific">Paradesertivirga mongoliensis</name>
    <dbReference type="NCBI Taxonomy" id="2100740"/>
    <lineage>
        <taxon>Bacteria</taxon>
        <taxon>Pseudomonadati</taxon>
        <taxon>Bacteroidota</taxon>
        <taxon>Sphingobacteriia</taxon>
        <taxon>Sphingobacteriales</taxon>
        <taxon>Sphingobacteriaceae</taxon>
        <taxon>Paradesertivirga</taxon>
    </lineage>
</organism>
<evidence type="ECO:0000259" key="8">
    <source>
        <dbReference type="Pfam" id="PF18962"/>
    </source>
</evidence>
<evidence type="ECO:0000256" key="1">
    <source>
        <dbReference type="ARBA" id="ARBA00008891"/>
    </source>
</evidence>
<dbReference type="InterPro" id="IPR012334">
    <property type="entry name" value="Pectin_lyas_fold"/>
</dbReference>
<dbReference type="Pfam" id="PF18962">
    <property type="entry name" value="Por_Secre_tail"/>
    <property type="match status" value="1"/>
</dbReference>
<dbReference type="PANTHER" id="PTHR31321:SF57">
    <property type="entry name" value="PECTINESTERASE 53-RELATED"/>
    <property type="match status" value="1"/>
</dbReference>
<dbReference type="Pfam" id="PF01095">
    <property type="entry name" value="Pectinesterase"/>
    <property type="match status" value="1"/>
</dbReference>
<comment type="similarity">
    <text evidence="1">Belongs to the pectinesterase family.</text>
</comment>
<dbReference type="RefSeq" id="WP_255903761.1">
    <property type="nucleotide sequence ID" value="NZ_JAFMZO010000003.1"/>
</dbReference>
<dbReference type="InterPro" id="IPR026444">
    <property type="entry name" value="Secre_tail"/>
</dbReference>
<dbReference type="InterPro" id="IPR044060">
    <property type="entry name" value="Bacterial_rp_domain"/>
</dbReference>
<keyword evidence="11" id="KW-1185">Reference proteome</keyword>
<dbReference type="Gene3D" id="2.160.20.10">
    <property type="entry name" value="Single-stranded right-handed beta-helix, Pectin lyase-like"/>
    <property type="match status" value="1"/>
</dbReference>
<evidence type="ECO:0000256" key="3">
    <source>
        <dbReference type="ARBA" id="ARBA00022801"/>
    </source>
</evidence>
<keyword evidence="4" id="KW-0063">Aspartyl esterase</keyword>
<dbReference type="InterPro" id="IPR000070">
    <property type="entry name" value="Pectinesterase_cat"/>
</dbReference>
<dbReference type="InterPro" id="IPR013783">
    <property type="entry name" value="Ig-like_fold"/>
</dbReference>
<feature type="domain" description="SbsA Ig-like" evidence="7">
    <location>
        <begin position="529"/>
        <end position="623"/>
    </location>
</feature>
<feature type="domain" description="Bacterial repeat" evidence="9">
    <location>
        <begin position="195"/>
        <end position="267"/>
    </location>
</feature>
<feature type="domain" description="Bacterial repeat" evidence="9">
    <location>
        <begin position="285"/>
        <end position="342"/>
    </location>
</feature>
<dbReference type="EMBL" id="JBHUHZ010000001">
    <property type="protein sequence ID" value="MFD2162364.1"/>
    <property type="molecule type" value="Genomic_DNA"/>
</dbReference>
<protein>
    <submittedName>
        <fullName evidence="10">Pectinesterase family protein</fullName>
    </submittedName>
</protein>
<evidence type="ECO:0000313" key="10">
    <source>
        <dbReference type="EMBL" id="MFD2162364.1"/>
    </source>
</evidence>
<dbReference type="InterPro" id="IPR011050">
    <property type="entry name" value="Pectin_lyase_fold/virulence"/>
</dbReference>
<dbReference type="SUPFAM" id="SSF63825">
    <property type="entry name" value="YWTD domain"/>
    <property type="match status" value="1"/>
</dbReference>
<feature type="domain" description="Secretion system C-terminal sorting" evidence="8">
    <location>
        <begin position="1541"/>
        <end position="1613"/>
    </location>
</feature>
<evidence type="ECO:0000256" key="5">
    <source>
        <dbReference type="SAM" id="SignalP"/>
    </source>
</evidence>
<gene>
    <name evidence="10" type="ORF">ACFSJU_08160</name>
</gene>
<evidence type="ECO:0000313" key="11">
    <source>
        <dbReference type="Proteomes" id="UP001597387"/>
    </source>
</evidence>
<dbReference type="Proteomes" id="UP001597387">
    <property type="component" value="Unassembled WGS sequence"/>
</dbReference>
<evidence type="ECO:0000259" key="7">
    <source>
        <dbReference type="Pfam" id="PF13205"/>
    </source>
</evidence>
<dbReference type="Pfam" id="PF18998">
    <property type="entry name" value="Flg_new_2"/>
    <property type="match status" value="2"/>
</dbReference>